<dbReference type="Proteomes" id="UP000064029">
    <property type="component" value="Unassembled WGS sequence"/>
</dbReference>
<accession>A0A124RED2</accession>
<gene>
    <name evidence="1" type="ORF">WJ33_12015</name>
</gene>
<name>A0A124RED2_9BURK</name>
<evidence type="ECO:0000313" key="2">
    <source>
        <dbReference type="Proteomes" id="UP000064029"/>
    </source>
</evidence>
<dbReference type="PANTHER" id="PTHR12725:SF117">
    <property type="entry name" value="HALOACID DEHALOGENASE-LIKE HYDROLASE"/>
    <property type="match status" value="1"/>
</dbReference>
<dbReference type="Gene3D" id="3.40.50.1000">
    <property type="entry name" value="HAD superfamily/HAD-like"/>
    <property type="match status" value="1"/>
</dbReference>
<dbReference type="InterPro" id="IPR023214">
    <property type="entry name" value="HAD_sf"/>
</dbReference>
<protein>
    <recommendedName>
        <fullName evidence="3">Haloacid dehalogenase</fullName>
    </recommendedName>
</protein>
<proteinExistence type="predicted"/>
<evidence type="ECO:0000313" key="1">
    <source>
        <dbReference type="EMBL" id="KVG76819.1"/>
    </source>
</evidence>
<reference evidence="1 2" key="1">
    <citation type="submission" date="2015-11" db="EMBL/GenBank/DDBJ databases">
        <title>Expanding the genomic diversity of Burkholderia species for the development of highly accurate diagnostics.</title>
        <authorList>
            <person name="Sahl J."/>
            <person name="Keim P."/>
            <person name="Wagner D."/>
        </authorList>
    </citation>
    <scope>NUCLEOTIDE SEQUENCE [LARGE SCALE GENOMIC DNA]</scope>
    <source>
        <strain evidence="1 2">MSMB2036</strain>
    </source>
</reference>
<sequence>MLHLKLESKEVRGLIERYRSRFNSIAIGFLNDHRADFDDFLRYAHEIDLEPYASNSSLGDLLALSGFRRKFIFSNAPRVHVVNVFRKFGLTDAFDGIVCIEDVGYRYKPSATAFDAFYTITKSDPCDSVFVDDCMFNIETARAQGNHTVHISEALEAGGRSDEMHGSLAEYLLSRCKGRKE</sequence>
<dbReference type="EMBL" id="LOXM01000007">
    <property type="protein sequence ID" value="KVG76819.1"/>
    <property type="molecule type" value="Genomic_DNA"/>
</dbReference>
<organism evidence="1 2">
    <name type="scientific">Burkholderia ubonensis</name>
    <dbReference type="NCBI Taxonomy" id="101571"/>
    <lineage>
        <taxon>Bacteria</taxon>
        <taxon>Pseudomonadati</taxon>
        <taxon>Pseudomonadota</taxon>
        <taxon>Betaproteobacteria</taxon>
        <taxon>Burkholderiales</taxon>
        <taxon>Burkholderiaceae</taxon>
        <taxon>Burkholderia</taxon>
        <taxon>Burkholderia cepacia complex</taxon>
    </lineage>
</organism>
<evidence type="ECO:0008006" key="3">
    <source>
        <dbReference type="Google" id="ProtNLM"/>
    </source>
</evidence>
<dbReference type="Pfam" id="PF00702">
    <property type="entry name" value="Hydrolase"/>
    <property type="match status" value="1"/>
</dbReference>
<dbReference type="SUPFAM" id="SSF56784">
    <property type="entry name" value="HAD-like"/>
    <property type="match status" value="1"/>
</dbReference>
<comment type="caution">
    <text evidence="1">The sequence shown here is derived from an EMBL/GenBank/DDBJ whole genome shotgun (WGS) entry which is preliminary data.</text>
</comment>
<dbReference type="InterPro" id="IPR036412">
    <property type="entry name" value="HAD-like_sf"/>
</dbReference>
<dbReference type="AlphaFoldDB" id="A0A124RED2"/>
<dbReference type="PANTHER" id="PTHR12725">
    <property type="entry name" value="HALOACID DEHALOGENASE-LIKE HYDROLASE"/>
    <property type="match status" value="1"/>
</dbReference>